<dbReference type="AlphaFoldDB" id="A0A916N909"/>
<dbReference type="InterPro" id="IPR017896">
    <property type="entry name" value="4Fe4S_Fe-S-bd"/>
</dbReference>
<evidence type="ECO:0000256" key="3">
    <source>
        <dbReference type="ARBA" id="ARBA00022485"/>
    </source>
</evidence>
<keyword evidence="10" id="KW-1185">Reference proteome</keyword>
<dbReference type="InterPro" id="IPR017900">
    <property type="entry name" value="4Fe4S_Fe_S_CS"/>
</dbReference>
<keyword evidence="2" id="KW-0813">Transport</keyword>
<evidence type="ECO:0000256" key="4">
    <source>
        <dbReference type="ARBA" id="ARBA00022723"/>
    </source>
</evidence>
<dbReference type="InterPro" id="IPR047927">
    <property type="entry name" value="YfhL-like"/>
</dbReference>
<name>A0A916N909_9PROT</name>
<dbReference type="NCBIfam" id="NF033683">
    <property type="entry name" value="di_4Fe-4S_YfhL"/>
    <property type="match status" value="1"/>
</dbReference>
<evidence type="ECO:0000256" key="1">
    <source>
        <dbReference type="ARBA" id="ARBA00001966"/>
    </source>
</evidence>
<evidence type="ECO:0000313" key="10">
    <source>
        <dbReference type="Proteomes" id="UP000742786"/>
    </source>
</evidence>
<feature type="domain" description="4Fe-4S ferredoxin-type" evidence="8">
    <location>
        <begin position="1"/>
        <end position="29"/>
    </location>
</feature>
<dbReference type="SUPFAM" id="SSF54862">
    <property type="entry name" value="4Fe-4S ferredoxins"/>
    <property type="match status" value="1"/>
</dbReference>
<evidence type="ECO:0000256" key="6">
    <source>
        <dbReference type="ARBA" id="ARBA00023004"/>
    </source>
</evidence>
<keyword evidence="4" id="KW-0479">Metal-binding</keyword>
<evidence type="ECO:0000313" key="9">
    <source>
        <dbReference type="EMBL" id="CAG4883917.1"/>
    </source>
</evidence>
<accession>A0A916N909</accession>
<comment type="caution">
    <text evidence="9">The sequence shown here is derived from an EMBL/GenBank/DDBJ whole genome shotgun (WGS) entry which is preliminary data.</text>
</comment>
<dbReference type="Gene3D" id="3.30.70.20">
    <property type="match status" value="1"/>
</dbReference>
<gene>
    <name evidence="9" type="ORF">GTOL_11800</name>
</gene>
<dbReference type="RefSeq" id="WP_220635823.1">
    <property type="nucleotide sequence ID" value="NZ_CAJQUM010000001.1"/>
</dbReference>
<dbReference type="PROSITE" id="PS00198">
    <property type="entry name" value="4FE4S_FER_1"/>
    <property type="match status" value="1"/>
</dbReference>
<dbReference type="Pfam" id="PF00037">
    <property type="entry name" value="Fer4"/>
    <property type="match status" value="1"/>
</dbReference>
<reference evidence="9" key="1">
    <citation type="submission" date="2021-04" db="EMBL/GenBank/DDBJ databases">
        <authorList>
            <person name="Hornung B."/>
        </authorList>
    </citation>
    <scope>NUCLEOTIDE SEQUENCE</scope>
    <source>
        <strain evidence="9">G5G6</strain>
    </source>
</reference>
<evidence type="ECO:0000256" key="5">
    <source>
        <dbReference type="ARBA" id="ARBA00022982"/>
    </source>
</evidence>
<keyword evidence="5" id="KW-0249">Electron transport</keyword>
<keyword evidence="6" id="KW-0408">Iron</keyword>
<organism evidence="9 10">
    <name type="scientific">Georgfuchsia toluolica</name>
    <dbReference type="NCBI Taxonomy" id="424218"/>
    <lineage>
        <taxon>Bacteria</taxon>
        <taxon>Pseudomonadati</taxon>
        <taxon>Pseudomonadota</taxon>
        <taxon>Betaproteobacteria</taxon>
        <taxon>Nitrosomonadales</taxon>
        <taxon>Sterolibacteriaceae</taxon>
        <taxon>Georgfuchsia</taxon>
    </lineage>
</organism>
<dbReference type="GO" id="GO:0046872">
    <property type="term" value="F:metal ion binding"/>
    <property type="evidence" value="ECO:0007669"/>
    <property type="project" value="UniProtKB-KW"/>
</dbReference>
<keyword evidence="3" id="KW-0004">4Fe-4S</keyword>
<proteinExistence type="predicted"/>
<evidence type="ECO:0000259" key="8">
    <source>
        <dbReference type="PROSITE" id="PS51379"/>
    </source>
</evidence>
<dbReference type="FunFam" id="3.30.70.20:FF:000045">
    <property type="entry name" value="Ferredoxin, 4Fe-4S"/>
    <property type="match status" value="1"/>
</dbReference>
<evidence type="ECO:0000256" key="7">
    <source>
        <dbReference type="ARBA" id="ARBA00023014"/>
    </source>
</evidence>
<dbReference type="PROSITE" id="PS51379">
    <property type="entry name" value="4FE4S_FER_2"/>
    <property type="match status" value="1"/>
</dbReference>
<keyword evidence="7" id="KW-0411">Iron-sulfur</keyword>
<comment type="cofactor">
    <cofactor evidence="1">
        <name>[4Fe-4S] cluster</name>
        <dbReference type="ChEBI" id="CHEBI:49883"/>
    </cofactor>
</comment>
<protein>
    <submittedName>
        <fullName evidence="9">Ferredoxin-2</fullName>
    </submittedName>
</protein>
<dbReference type="GO" id="GO:0051539">
    <property type="term" value="F:4 iron, 4 sulfur cluster binding"/>
    <property type="evidence" value="ECO:0007669"/>
    <property type="project" value="UniProtKB-KW"/>
</dbReference>
<dbReference type="Proteomes" id="UP000742786">
    <property type="component" value="Unassembled WGS sequence"/>
</dbReference>
<sequence>MAMTITEECINCAACQPECPNDAISEGKKVHEIDANKCTECKGTYDEPQCVAVCAVDCVVTSAAVAC</sequence>
<dbReference type="EMBL" id="CAJQUM010000001">
    <property type="protein sequence ID" value="CAG4883917.1"/>
    <property type="molecule type" value="Genomic_DNA"/>
</dbReference>
<evidence type="ECO:0000256" key="2">
    <source>
        <dbReference type="ARBA" id="ARBA00022448"/>
    </source>
</evidence>